<evidence type="ECO:0000256" key="4">
    <source>
        <dbReference type="ARBA" id="ARBA00022692"/>
    </source>
</evidence>
<evidence type="ECO:0000256" key="7">
    <source>
        <dbReference type="ARBA" id="ARBA00023098"/>
    </source>
</evidence>
<evidence type="ECO:0000256" key="2">
    <source>
        <dbReference type="ARBA" id="ARBA00005232"/>
    </source>
</evidence>
<dbReference type="PROSITE" id="PS00439">
    <property type="entry name" value="ACYLTRANSF_C_1"/>
    <property type="match status" value="1"/>
</dbReference>
<proteinExistence type="inferred from homology"/>
<keyword evidence="9 10" id="KW-0012">Acyltransferase</keyword>
<feature type="domain" description="Carnitine O-palmitoyltransferase N-terminal" evidence="12">
    <location>
        <begin position="1"/>
        <end position="46"/>
    </location>
</feature>
<dbReference type="InterPro" id="IPR032476">
    <property type="entry name" value="CPT_N"/>
</dbReference>
<comment type="subcellular location">
    <subcellularLocation>
        <location evidence="1">Membrane</location>
        <topology evidence="1">Multi-pass membrane protein</topology>
    </subcellularLocation>
</comment>
<reference evidence="13 14" key="1">
    <citation type="submission" date="2024-08" db="EMBL/GenBank/DDBJ databases">
        <authorList>
            <person name="Cucini C."/>
            <person name="Frati F."/>
        </authorList>
    </citation>
    <scope>NUCLEOTIDE SEQUENCE [LARGE SCALE GENOMIC DNA]</scope>
</reference>
<comment type="caution">
    <text evidence="13">The sequence shown here is derived from an EMBL/GenBank/DDBJ whole genome shotgun (WGS) entry which is preliminary data.</text>
</comment>
<dbReference type="Pfam" id="PF16484">
    <property type="entry name" value="CPT_N"/>
    <property type="match status" value="1"/>
</dbReference>
<evidence type="ECO:0000256" key="8">
    <source>
        <dbReference type="ARBA" id="ARBA00023136"/>
    </source>
</evidence>
<keyword evidence="7" id="KW-0443">Lipid metabolism</keyword>
<evidence type="ECO:0000259" key="12">
    <source>
        <dbReference type="Pfam" id="PF16484"/>
    </source>
</evidence>
<dbReference type="InterPro" id="IPR039551">
    <property type="entry name" value="Cho/carn_acyl_trans"/>
</dbReference>
<dbReference type="InterPro" id="IPR023213">
    <property type="entry name" value="CAT-like_dom_sf"/>
</dbReference>
<keyword evidence="14" id="KW-1185">Reference proteome</keyword>
<keyword evidence="5" id="KW-0276">Fatty acid metabolism</keyword>
<name>A0ABP1PYV7_9HEXA</name>
<accession>A0ABP1PYV7</accession>
<sequence length="797" mass="91289">MAEAHSAVAFSLSVTHDGFNLNFDREVLHLIWLSGKRSWRKRGQRIYNNVSCGIYPGSLKGLGISVAALGSIYYTGYDPTCGLIPWMRCYLPSGPVGEALSCSAVGLGLWGATIFTLRNLLKMLFQYRGWMFEQRGKGSRTSWATKLWYMAVRMLSGWHRPMLYSFQGSLPSLPLPHLEETMQRYLRSVRPLREDGDYVRLEKLANEFQQGIGRKLQRYLVLKSWWATNYVSDWWEEYVYLRGRTPIMVNSNFYGLDAILIHPTTVQAARAANITYGSLMFRRAIERQHLEPIMIQGLVPLCSWQYERVFNTTRLPGEETDRIQHLDDSTWIAVYHKGRYYRMPVYYKARLMEPAELQIQFQRILDDDASVPEKGEEKLAALTAWDRASWAKARQQYFSKGTNRVSLDIIEKAAFVVALDEDEYEFDKKTPEKLNHFAQRMLHGNGYDRWFDKSFTLVIAKNGRMGFNAEHSWSDAPIMAHLWEYCLAEENYLGYDAAGNAKGIVEVELPNPTRLKWDMEKECLETIEYASQCALALLNDVDLKLLVFDTYGKGFMKSAKVSPDAYIQMALQLAYYRDAGRFNLTYEASMTRLFKEGRTETVRPCSLESCAWVQAMEDNSISAEEKITLLRKACQQHQKGYQDAMVGRGIDRHLFCLYVISKYLEIDSPFLKEVLSEPWRLSTSQTPHGQTSKLDLNAHPDCISAGGGFGPVADDGYGVSYIIAGEDLIFFHVSSKKSSPETVSFRLIYYIQTLNIYKQKLNCLASHRSPHDSPATFGRLLKTCEVYLLYLTPTASN</sequence>
<dbReference type="Gene3D" id="3.30.559.10">
    <property type="entry name" value="Chloramphenicol acetyltransferase-like domain"/>
    <property type="match status" value="1"/>
</dbReference>
<evidence type="ECO:0000256" key="5">
    <source>
        <dbReference type="ARBA" id="ARBA00022832"/>
    </source>
</evidence>
<dbReference type="EMBL" id="CAXLJM020000013">
    <property type="protein sequence ID" value="CAL8078997.1"/>
    <property type="molecule type" value="Genomic_DNA"/>
</dbReference>
<dbReference type="Pfam" id="PF00755">
    <property type="entry name" value="Carn_acyltransf"/>
    <property type="match status" value="1"/>
</dbReference>
<dbReference type="PANTHER" id="PTHR22589:SF31">
    <property type="entry name" value="CARNITINE O-PALMITOYLTRANSFERASE"/>
    <property type="match status" value="1"/>
</dbReference>
<keyword evidence="8" id="KW-0472">Membrane</keyword>
<evidence type="ECO:0000256" key="3">
    <source>
        <dbReference type="ARBA" id="ARBA00022679"/>
    </source>
</evidence>
<dbReference type="InterPro" id="IPR000542">
    <property type="entry name" value="Carn_acyl_trans"/>
</dbReference>
<evidence type="ECO:0000256" key="9">
    <source>
        <dbReference type="ARBA" id="ARBA00023315"/>
    </source>
</evidence>
<dbReference type="SUPFAM" id="SSF52777">
    <property type="entry name" value="CoA-dependent acyltransferases"/>
    <property type="match status" value="2"/>
</dbReference>
<keyword evidence="6" id="KW-1133">Transmembrane helix</keyword>
<evidence type="ECO:0000256" key="6">
    <source>
        <dbReference type="ARBA" id="ARBA00022989"/>
    </source>
</evidence>
<dbReference type="PROSITE" id="PS00440">
    <property type="entry name" value="ACYLTRANSF_C_2"/>
    <property type="match status" value="1"/>
</dbReference>
<evidence type="ECO:0000313" key="13">
    <source>
        <dbReference type="EMBL" id="CAL8078997.1"/>
    </source>
</evidence>
<gene>
    <name evidence="13" type="ORF">ODALV1_LOCUS4249</name>
</gene>
<dbReference type="Gene3D" id="3.30.559.70">
    <property type="entry name" value="Choline/Carnitine o-acyltransferase, domain 2"/>
    <property type="match status" value="1"/>
</dbReference>
<keyword evidence="4" id="KW-0812">Transmembrane</keyword>
<dbReference type="Proteomes" id="UP001642540">
    <property type="component" value="Unassembled WGS sequence"/>
</dbReference>
<organism evidence="13 14">
    <name type="scientific">Orchesella dallaii</name>
    <dbReference type="NCBI Taxonomy" id="48710"/>
    <lineage>
        <taxon>Eukaryota</taxon>
        <taxon>Metazoa</taxon>
        <taxon>Ecdysozoa</taxon>
        <taxon>Arthropoda</taxon>
        <taxon>Hexapoda</taxon>
        <taxon>Collembola</taxon>
        <taxon>Entomobryomorpha</taxon>
        <taxon>Entomobryoidea</taxon>
        <taxon>Orchesellidae</taxon>
        <taxon>Orchesellinae</taxon>
        <taxon>Orchesella</taxon>
    </lineage>
</organism>
<evidence type="ECO:0008006" key="15">
    <source>
        <dbReference type="Google" id="ProtNLM"/>
    </source>
</evidence>
<evidence type="ECO:0000256" key="1">
    <source>
        <dbReference type="ARBA" id="ARBA00004141"/>
    </source>
</evidence>
<feature type="domain" description="Choline/carnitine acyltransferase" evidence="11">
    <location>
        <begin position="173"/>
        <end position="752"/>
    </location>
</feature>
<dbReference type="Gene3D" id="6.10.250.1760">
    <property type="match status" value="1"/>
</dbReference>
<evidence type="ECO:0000259" key="11">
    <source>
        <dbReference type="Pfam" id="PF00755"/>
    </source>
</evidence>
<dbReference type="PANTHER" id="PTHR22589">
    <property type="entry name" value="CARNITINE O-ACYLTRANSFERASE"/>
    <property type="match status" value="1"/>
</dbReference>
<dbReference type="InterPro" id="IPR042231">
    <property type="entry name" value="Cho/carn_acyl_trans_2"/>
</dbReference>
<evidence type="ECO:0000256" key="10">
    <source>
        <dbReference type="RuleBase" id="RU003801"/>
    </source>
</evidence>
<comment type="similarity">
    <text evidence="2 10">Belongs to the carnitine/choline acetyltransferase family.</text>
</comment>
<protein>
    <recommendedName>
        <fullName evidence="15">Carnitine O-palmitoyltransferase</fullName>
    </recommendedName>
</protein>
<keyword evidence="3 10" id="KW-0808">Transferase</keyword>
<evidence type="ECO:0000313" key="14">
    <source>
        <dbReference type="Proteomes" id="UP001642540"/>
    </source>
</evidence>